<feature type="transmembrane region" description="Helical" evidence="1">
    <location>
        <begin position="597"/>
        <end position="614"/>
    </location>
</feature>
<feature type="transmembrane region" description="Helical" evidence="1">
    <location>
        <begin position="1117"/>
        <end position="1137"/>
    </location>
</feature>
<dbReference type="Proteomes" id="UP001060039">
    <property type="component" value="Chromosome"/>
</dbReference>
<feature type="transmembrane region" description="Helical" evidence="1">
    <location>
        <begin position="280"/>
        <end position="304"/>
    </location>
</feature>
<feature type="transmembrane region" description="Helical" evidence="1">
    <location>
        <begin position="757"/>
        <end position="777"/>
    </location>
</feature>
<feature type="transmembrane region" description="Helical" evidence="1">
    <location>
        <begin position="377"/>
        <end position="401"/>
    </location>
</feature>
<organism evidence="2 3">
    <name type="scientific">Microcella humidisoli</name>
    <dbReference type="NCBI Taxonomy" id="2963406"/>
    <lineage>
        <taxon>Bacteria</taxon>
        <taxon>Bacillati</taxon>
        <taxon>Actinomycetota</taxon>
        <taxon>Actinomycetes</taxon>
        <taxon>Micrococcales</taxon>
        <taxon>Microbacteriaceae</taxon>
        <taxon>Microcella</taxon>
    </lineage>
</organism>
<proteinExistence type="predicted"/>
<feature type="transmembrane region" description="Helical" evidence="1">
    <location>
        <begin position="621"/>
        <end position="640"/>
    </location>
</feature>
<sequence length="1208" mass="119911">MSDTTPDRAWAGRVLFPRSAAELRSTTICPACFTPLTSTVCRSCGLDLGHAAAADLAASSTAIADALDARLDLIGRIRRETAAAALAAPAAPPVPAAAAQAAAVDSALVAPPASTPAVPPATPAAPTGVDGPRRSGIQIALIVVGISLLSVFAVFGLVYAFVTYGSEVRMAIIIGGTLATMVAAGVLARRGLGSTAEGVAALGTVMLVLDAWALRLNDPAGLGSTPEALYWGTALLIVGATAALWSRTNRLATPGVVGAGLLPIGAALVTLHAVRELLPAIGAAPETAAALAALIVAAGAWAIVPSSRPIARRAARTVALIVGAVAATAALPLLIELDPGARYSPVVAGLVLAAGALLHVVTLAPELRAAAASAGTTLVLSALGGGAALAAVVGAVVSAARFEQDRVIVSAPLIAAVIIGVLAEQGWRRSAAGSPWRTALAAATLTATALTAVAGGLAAIVASAAFVEAGTQGLEVIPLGVGAPVASGDPATVAALGALALSLGLIAASWASLGVLERRARALTLIAAIVLVATVPLLPAWWAVMAANAVLALGGAAALHAANRIEARDARRALIALCIPLSTGAALGAFVTAWAVPRGWVVGLLIALLAIGIARPTTTVIGLRAVFVGTAAALVLGSMPELAGDLARAVPALQLSPGSAVIAGAAVIIASSQLGRLAALEQRVVGIIAVLAAIGASTSVTLPAADEAVTAGLLTAALALVALRAHRIERLVALALLPFVVARGVVLAVDGGGIEPALVAAIALGALVIIAVVALLVAPRTPESSLDARARSARSALAGPGVERIVGDAAGALTGLVIVADAATRSADPGLLFVPVLVLAVLALVTAISRDGLIGSTSPRRFVGWVALGLATIALWMRLADAGERASEPYVLPLAGAMLLIVAAGALLGRRRGAAPSRTAAPLTAAALLVALVPSAAQSADGTDARGIVVALVAVALAIVPLLAERRIDERLPGMSGALVGTGLTALGLLALAHALDLLLTANGSALTGAALLRAALVVLVPSAVAVAARVLAEGRLRDIATIAALGTAALSAGALGLTGAVEPVELVSLPLALAAIAIGTMHLDAVPAARSWPWLGPGMAVLLVPSLLAIDAAGEPLWRAVALGVAAASVFAGGLWRRLQAPFVIGGTVLLVHLLVQSWPLLDLVGRSVEWWLWLGLAGVLIIVIAARFERRVQNVRDTATRIAQLR</sequence>
<feature type="transmembrane region" description="Helical" evidence="1">
    <location>
        <begin position="976"/>
        <end position="996"/>
    </location>
</feature>
<feature type="transmembrane region" description="Helical" evidence="1">
    <location>
        <begin position="252"/>
        <end position="274"/>
    </location>
</feature>
<feature type="transmembrane region" description="Helical" evidence="1">
    <location>
        <begin position="347"/>
        <end position="365"/>
    </location>
</feature>
<feature type="transmembrane region" description="Helical" evidence="1">
    <location>
        <begin position="139"/>
        <end position="162"/>
    </location>
</feature>
<name>A0ABY5FUL1_9MICO</name>
<evidence type="ECO:0008006" key="4">
    <source>
        <dbReference type="Google" id="ProtNLM"/>
    </source>
</evidence>
<feature type="transmembrane region" description="Helical" evidence="1">
    <location>
        <begin position="797"/>
        <end position="820"/>
    </location>
</feature>
<reference evidence="2" key="1">
    <citation type="submission" date="2022-07" db="EMBL/GenBank/DDBJ databases">
        <title>Taxonomic analysis of Microcella humidisoli nov. sp., isolated from riverside soil.</title>
        <authorList>
            <person name="Molina K.M."/>
            <person name="Kim S.B."/>
        </authorList>
    </citation>
    <scope>NUCLEOTIDE SEQUENCE</scope>
    <source>
        <strain evidence="2">MMS21-STM10</strain>
    </source>
</reference>
<feature type="transmembrane region" description="Helical" evidence="1">
    <location>
        <begin position="652"/>
        <end position="672"/>
    </location>
</feature>
<feature type="transmembrane region" description="Helical" evidence="1">
    <location>
        <begin position="168"/>
        <end position="187"/>
    </location>
</feature>
<evidence type="ECO:0000313" key="3">
    <source>
        <dbReference type="Proteomes" id="UP001060039"/>
    </source>
</evidence>
<dbReference type="EMBL" id="CP101497">
    <property type="protein sequence ID" value="UTT61933.1"/>
    <property type="molecule type" value="Genomic_DNA"/>
</dbReference>
<feature type="transmembrane region" description="Helical" evidence="1">
    <location>
        <begin position="832"/>
        <end position="850"/>
    </location>
</feature>
<feature type="transmembrane region" description="Helical" evidence="1">
    <location>
        <begin position="708"/>
        <end position="725"/>
    </location>
</feature>
<feature type="transmembrane region" description="Helical" evidence="1">
    <location>
        <begin position="199"/>
        <end position="216"/>
    </location>
</feature>
<feature type="transmembrane region" description="Helical" evidence="1">
    <location>
        <begin position="520"/>
        <end position="538"/>
    </location>
</feature>
<dbReference type="NCBIfam" id="NF047321">
    <property type="entry name" value="SCO7613_CTERM"/>
    <property type="match status" value="1"/>
</dbReference>
<protein>
    <recommendedName>
        <fullName evidence="4">DUF2157 domain-containing protein</fullName>
    </recommendedName>
</protein>
<dbReference type="RefSeq" id="WP_255159074.1">
    <property type="nucleotide sequence ID" value="NZ_CP101497.1"/>
</dbReference>
<feature type="transmembrane region" description="Helical" evidence="1">
    <location>
        <begin position="732"/>
        <end position="751"/>
    </location>
</feature>
<dbReference type="InterPro" id="IPR058062">
    <property type="entry name" value="SCO7613_C"/>
</dbReference>
<keyword evidence="3" id="KW-1185">Reference proteome</keyword>
<feature type="transmembrane region" description="Helical" evidence="1">
    <location>
        <begin position="1093"/>
        <end position="1111"/>
    </location>
</feature>
<feature type="transmembrane region" description="Helical" evidence="1">
    <location>
        <begin position="439"/>
        <end position="466"/>
    </location>
</feature>
<feature type="transmembrane region" description="Helical" evidence="1">
    <location>
        <begin position="684"/>
        <end position="702"/>
    </location>
</feature>
<feature type="transmembrane region" description="Helical" evidence="1">
    <location>
        <begin position="407"/>
        <end position="427"/>
    </location>
</feature>
<feature type="transmembrane region" description="Helical" evidence="1">
    <location>
        <begin position="1172"/>
        <end position="1190"/>
    </location>
</feature>
<feature type="transmembrane region" description="Helical" evidence="1">
    <location>
        <begin position="1068"/>
        <end position="1086"/>
    </location>
</feature>
<feature type="transmembrane region" description="Helical" evidence="1">
    <location>
        <begin position="945"/>
        <end position="964"/>
    </location>
</feature>
<evidence type="ECO:0000256" key="1">
    <source>
        <dbReference type="SAM" id="Phobius"/>
    </source>
</evidence>
<feature type="transmembrane region" description="Helical" evidence="1">
    <location>
        <begin position="920"/>
        <end position="939"/>
    </location>
</feature>
<feature type="transmembrane region" description="Helical" evidence="1">
    <location>
        <begin position="493"/>
        <end position="513"/>
    </location>
</feature>
<evidence type="ECO:0000313" key="2">
    <source>
        <dbReference type="EMBL" id="UTT61933.1"/>
    </source>
</evidence>
<feature type="transmembrane region" description="Helical" evidence="1">
    <location>
        <begin position="1011"/>
        <end position="1033"/>
    </location>
</feature>
<feature type="transmembrane region" description="Helical" evidence="1">
    <location>
        <begin position="228"/>
        <end position="245"/>
    </location>
</feature>
<feature type="transmembrane region" description="Helical" evidence="1">
    <location>
        <begin position="316"/>
        <end position="335"/>
    </location>
</feature>
<gene>
    <name evidence="2" type="ORF">NNL39_09650</name>
</gene>
<keyword evidence="1" id="KW-0472">Membrane</keyword>
<feature type="transmembrane region" description="Helical" evidence="1">
    <location>
        <begin position="1144"/>
        <end position="1160"/>
    </location>
</feature>
<keyword evidence="1" id="KW-1133">Transmembrane helix</keyword>
<keyword evidence="1" id="KW-0812">Transmembrane</keyword>
<feature type="transmembrane region" description="Helical" evidence="1">
    <location>
        <begin position="891"/>
        <end position="908"/>
    </location>
</feature>
<feature type="transmembrane region" description="Helical" evidence="1">
    <location>
        <begin position="1040"/>
        <end position="1062"/>
    </location>
</feature>
<feature type="transmembrane region" description="Helical" evidence="1">
    <location>
        <begin position="862"/>
        <end position="879"/>
    </location>
</feature>
<accession>A0ABY5FUL1</accession>